<proteinExistence type="predicted"/>
<gene>
    <name evidence="2" type="ORF">OE88DRAFT_124907</name>
</gene>
<evidence type="ECO:0000313" key="2">
    <source>
        <dbReference type="EMBL" id="TFK57330.1"/>
    </source>
</evidence>
<dbReference type="AlphaFoldDB" id="A0A5C3NJB9"/>
<keyword evidence="3" id="KW-1185">Reference proteome</keyword>
<feature type="signal peptide" evidence="1">
    <location>
        <begin position="1"/>
        <end position="22"/>
    </location>
</feature>
<protein>
    <submittedName>
        <fullName evidence="2">Uncharacterized protein</fullName>
    </submittedName>
</protein>
<dbReference type="EMBL" id="ML213503">
    <property type="protein sequence ID" value="TFK57330.1"/>
    <property type="molecule type" value="Genomic_DNA"/>
</dbReference>
<evidence type="ECO:0000256" key="1">
    <source>
        <dbReference type="SAM" id="SignalP"/>
    </source>
</evidence>
<name>A0A5C3NJB9_9AGAM</name>
<keyword evidence="1" id="KW-0732">Signal</keyword>
<reference evidence="2 3" key="1">
    <citation type="journal article" date="2019" name="Nat. Ecol. Evol.">
        <title>Megaphylogeny resolves global patterns of mushroom evolution.</title>
        <authorList>
            <person name="Varga T."/>
            <person name="Krizsan K."/>
            <person name="Foldi C."/>
            <person name="Dima B."/>
            <person name="Sanchez-Garcia M."/>
            <person name="Sanchez-Ramirez S."/>
            <person name="Szollosi G.J."/>
            <person name="Szarkandi J.G."/>
            <person name="Papp V."/>
            <person name="Albert L."/>
            <person name="Andreopoulos W."/>
            <person name="Angelini C."/>
            <person name="Antonin V."/>
            <person name="Barry K.W."/>
            <person name="Bougher N.L."/>
            <person name="Buchanan P."/>
            <person name="Buyck B."/>
            <person name="Bense V."/>
            <person name="Catcheside P."/>
            <person name="Chovatia M."/>
            <person name="Cooper J."/>
            <person name="Damon W."/>
            <person name="Desjardin D."/>
            <person name="Finy P."/>
            <person name="Geml J."/>
            <person name="Haridas S."/>
            <person name="Hughes K."/>
            <person name="Justo A."/>
            <person name="Karasinski D."/>
            <person name="Kautmanova I."/>
            <person name="Kiss B."/>
            <person name="Kocsube S."/>
            <person name="Kotiranta H."/>
            <person name="LaButti K.M."/>
            <person name="Lechner B.E."/>
            <person name="Liimatainen K."/>
            <person name="Lipzen A."/>
            <person name="Lukacs Z."/>
            <person name="Mihaltcheva S."/>
            <person name="Morgado L.N."/>
            <person name="Niskanen T."/>
            <person name="Noordeloos M.E."/>
            <person name="Ohm R.A."/>
            <person name="Ortiz-Santana B."/>
            <person name="Ovrebo C."/>
            <person name="Racz N."/>
            <person name="Riley R."/>
            <person name="Savchenko A."/>
            <person name="Shiryaev A."/>
            <person name="Soop K."/>
            <person name="Spirin V."/>
            <person name="Szebenyi C."/>
            <person name="Tomsovsky M."/>
            <person name="Tulloss R.E."/>
            <person name="Uehling J."/>
            <person name="Grigoriev I.V."/>
            <person name="Vagvolgyi C."/>
            <person name="Papp T."/>
            <person name="Martin F.M."/>
            <person name="Miettinen O."/>
            <person name="Hibbett D.S."/>
            <person name="Nagy L.G."/>
        </authorList>
    </citation>
    <scope>NUCLEOTIDE SEQUENCE [LARGE SCALE GENOMIC DNA]</scope>
    <source>
        <strain evidence="2 3">OMC1185</strain>
    </source>
</reference>
<evidence type="ECO:0000313" key="3">
    <source>
        <dbReference type="Proteomes" id="UP000305948"/>
    </source>
</evidence>
<feature type="chain" id="PRO_5022742558" evidence="1">
    <location>
        <begin position="23"/>
        <end position="193"/>
    </location>
</feature>
<sequence>MFRSWGRRSLLIMLLPLPTSSAASPLYSMAETIGISFRYAGLVLDLSTATSSRVVQSCIDAPRILSFCPSLSATFPGATGFAIHFCKSLPPLHWCVIVLESLYPELVIQSDSLAACRASLTTKYLPTKHPDCAFFFIGTVVAIGGSVLYPGSSADVYEGTLHATTLAQASAAYSALNIEDLASPPPGHESLAT</sequence>
<organism evidence="2 3">
    <name type="scientific">Heliocybe sulcata</name>
    <dbReference type="NCBI Taxonomy" id="5364"/>
    <lineage>
        <taxon>Eukaryota</taxon>
        <taxon>Fungi</taxon>
        <taxon>Dikarya</taxon>
        <taxon>Basidiomycota</taxon>
        <taxon>Agaricomycotina</taxon>
        <taxon>Agaricomycetes</taxon>
        <taxon>Gloeophyllales</taxon>
        <taxon>Gloeophyllaceae</taxon>
        <taxon>Heliocybe</taxon>
    </lineage>
</organism>
<accession>A0A5C3NJB9</accession>
<dbReference type="Proteomes" id="UP000305948">
    <property type="component" value="Unassembled WGS sequence"/>
</dbReference>